<organism evidence="2">
    <name type="scientific">uncultured Caudovirales phage</name>
    <dbReference type="NCBI Taxonomy" id="2100421"/>
    <lineage>
        <taxon>Viruses</taxon>
        <taxon>Duplodnaviria</taxon>
        <taxon>Heunggongvirae</taxon>
        <taxon>Uroviricota</taxon>
        <taxon>Caudoviricetes</taxon>
        <taxon>Peduoviridae</taxon>
        <taxon>Maltschvirus</taxon>
        <taxon>Maltschvirus maltsch</taxon>
    </lineage>
</organism>
<gene>
    <name evidence="2" type="ORF">UFOVP1290_503</name>
</gene>
<feature type="domain" description="Inosine/uridine-preferring nucleoside hydrolase" evidence="1">
    <location>
        <begin position="7"/>
        <end position="282"/>
    </location>
</feature>
<keyword evidence="2" id="KW-0378">Hydrolase</keyword>
<dbReference type="Gene3D" id="3.90.245.10">
    <property type="entry name" value="Ribonucleoside hydrolase-like"/>
    <property type="match status" value="1"/>
</dbReference>
<sequence length="288" mass="32031">MINIAFDMETSDPDDVLTLCMLSHHPKVNLACVTVTPGSLHQIGLVKHILKLLDKNIPVGSKNKDHLKQCVSTFHYNWLGEIPPAMPDGTGSDILKSTLGKYPDLVIVCGASLGNIGALLDKEIFLNKIVIQGGFAGYNIVPEHLILEKFHGKLTCATFNLNGDVKAALKVLSSEDIINRVFVSKNVCHGVVYDHDMHEFVRQYKDNNLGLQLMFAGMEKYLEKNSNGKAFHDPLAACVAIDQNICKFEHVELYREKGEWGSRYSNYLNALISIDVDMDKFKNVMVGL</sequence>
<dbReference type="Pfam" id="PF01156">
    <property type="entry name" value="IU_nuc_hydro"/>
    <property type="match status" value="1"/>
</dbReference>
<dbReference type="EMBL" id="LR797252">
    <property type="protein sequence ID" value="CAB4196983.1"/>
    <property type="molecule type" value="Genomic_DNA"/>
</dbReference>
<dbReference type="InterPro" id="IPR036452">
    <property type="entry name" value="Ribo_hydro-like"/>
</dbReference>
<evidence type="ECO:0000313" key="2">
    <source>
        <dbReference type="EMBL" id="CAB4196983.1"/>
    </source>
</evidence>
<evidence type="ECO:0000259" key="1">
    <source>
        <dbReference type="Pfam" id="PF01156"/>
    </source>
</evidence>
<protein>
    <submittedName>
        <fullName evidence="2">URH1 Inosine-uridine nucleoside N-ribohydrolase</fullName>
    </submittedName>
</protein>
<dbReference type="GO" id="GO:0016799">
    <property type="term" value="F:hydrolase activity, hydrolyzing N-glycosyl compounds"/>
    <property type="evidence" value="ECO:0007669"/>
    <property type="project" value="InterPro"/>
</dbReference>
<dbReference type="SUPFAM" id="SSF53590">
    <property type="entry name" value="Nucleoside hydrolase"/>
    <property type="match status" value="1"/>
</dbReference>
<dbReference type="InterPro" id="IPR001910">
    <property type="entry name" value="Inosine/uridine_hydrolase_dom"/>
</dbReference>
<reference evidence="2" key="1">
    <citation type="submission" date="2020-05" db="EMBL/GenBank/DDBJ databases">
        <authorList>
            <person name="Chiriac C."/>
            <person name="Salcher M."/>
            <person name="Ghai R."/>
            <person name="Kavagutti S V."/>
        </authorList>
    </citation>
    <scope>NUCLEOTIDE SEQUENCE</scope>
</reference>
<proteinExistence type="predicted"/>
<accession>A0A6J5RHV6</accession>
<name>A0A6J5RHV6_9CAUD</name>